<reference evidence="1 2" key="1">
    <citation type="submission" date="2019-10" db="EMBL/GenBank/DDBJ databases">
        <title>Assembly and Annotation for the nematode Trichostrongylus colubriformis.</title>
        <authorList>
            <person name="Martin J."/>
        </authorList>
    </citation>
    <scope>NUCLEOTIDE SEQUENCE [LARGE SCALE GENOMIC DNA]</scope>
    <source>
        <strain evidence="1">G859</strain>
        <tissue evidence="1">Whole worm</tissue>
    </source>
</reference>
<comment type="caution">
    <text evidence="1">The sequence shown here is derived from an EMBL/GenBank/DDBJ whole genome shotgun (WGS) entry which is preliminary data.</text>
</comment>
<name>A0AAN8F212_TRICO</name>
<dbReference type="AlphaFoldDB" id="A0AAN8F212"/>
<organism evidence="1 2">
    <name type="scientific">Trichostrongylus colubriformis</name>
    <name type="common">Black scour worm</name>
    <dbReference type="NCBI Taxonomy" id="6319"/>
    <lineage>
        <taxon>Eukaryota</taxon>
        <taxon>Metazoa</taxon>
        <taxon>Ecdysozoa</taxon>
        <taxon>Nematoda</taxon>
        <taxon>Chromadorea</taxon>
        <taxon>Rhabditida</taxon>
        <taxon>Rhabditina</taxon>
        <taxon>Rhabditomorpha</taxon>
        <taxon>Strongyloidea</taxon>
        <taxon>Trichostrongylidae</taxon>
        <taxon>Trichostrongylus</taxon>
    </lineage>
</organism>
<evidence type="ECO:0000313" key="1">
    <source>
        <dbReference type="EMBL" id="KAK5972111.1"/>
    </source>
</evidence>
<evidence type="ECO:0000313" key="2">
    <source>
        <dbReference type="Proteomes" id="UP001331761"/>
    </source>
</evidence>
<dbReference type="Proteomes" id="UP001331761">
    <property type="component" value="Unassembled WGS sequence"/>
</dbReference>
<sequence length="53" mass="6010">MSERPLQQKRLVIVVFHVDPGCVPLRQDSARQRAACDLVCASCVRRGSWVSER</sequence>
<accession>A0AAN8F212</accession>
<protein>
    <submittedName>
        <fullName evidence="1">Uncharacterized protein</fullName>
    </submittedName>
</protein>
<gene>
    <name evidence="1" type="ORF">GCK32_021833</name>
</gene>
<dbReference type="EMBL" id="WIXE01017021">
    <property type="protein sequence ID" value="KAK5972111.1"/>
    <property type="molecule type" value="Genomic_DNA"/>
</dbReference>
<proteinExistence type="predicted"/>
<keyword evidence="2" id="KW-1185">Reference proteome</keyword>